<evidence type="ECO:0000256" key="1">
    <source>
        <dbReference type="ARBA" id="ARBA00006484"/>
    </source>
</evidence>
<protein>
    <submittedName>
        <fullName evidence="2">Glucose 1-dehydrogenase</fullName>
        <ecNumber evidence="2">1.1.1.47</ecNumber>
    </submittedName>
</protein>
<dbReference type="CDD" id="cd05233">
    <property type="entry name" value="SDR_c"/>
    <property type="match status" value="1"/>
</dbReference>
<reference evidence="2" key="2">
    <citation type="submission" date="2023-02" db="EMBL/GenBank/DDBJ databases">
        <authorList>
            <person name="Lu C.-H."/>
        </authorList>
    </citation>
    <scope>NUCLEOTIDE SEQUENCE</scope>
    <source>
        <strain evidence="2">22TCCZM01-4</strain>
    </source>
</reference>
<evidence type="ECO:0000313" key="2">
    <source>
        <dbReference type="EMBL" id="MCT7317818.1"/>
    </source>
</evidence>
<dbReference type="GO" id="GO:0047936">
    <property type="term" value="F:glucose 1-dehydrogenase [NAD(P)+] activity"/>
    <property type="evidence" value="ECO:0007669"/>
    <property type="project" value="UniProtKB-EC"/>
</dbReference>
<sequence>MNAATQLNTQSMQSMQSAQLKDKVALVTGASSGIGHASAIELARRGAKVVVAARRKPELDALVEAIRAQGGEAAAVEADVTREDDIRKMVDFTVATYGRLDIAFNNAGTEGVFAPLTEQTDATYDKVFDPNVRGVFHSMKYEAEVMLRQGSGSIINNASMGGVIGFENAGLYIGTKHAVIGMTKTASIEWFRRGVRVNALAPGLIETPFHHRGIWPSAEAMYDFAAGTPAGRVGSAQEMATIVAFLASDDASFVSGHALVADGGYSVA</sequence>
<dbReference type="Gene3D" id="3.40.50.720">
    <property type="entry name" value="NAD(P)-binding Rossmann-like Domain"/>
    <property type="match status" value="1"/>
</dbReference>
<dbReference type="InterPro" id="IPR002347">
    <property type="entry name" value="SDR_fam"/>
</dbReference>
<dbReference type="SUPFAM" id="SSF51735">
    <property type="entry name" value="NAD(P)-binding Rossmann-fold domains"/>
    <property type="match status" value="1"/>
</dbReference>
<dbReference type="PANTHER" id="PTHR42820">
    <property type="entry name" value="SHORT-CHAIN DEHYDROGENASE REDUCTASE"/>
    <property type="match status" value="1"/>
</dbReference>
<dbReference type="Proteomes" id="UP001164374">
    <property type="component" value="Unassembled WGS sequence"/>
</dbReference>
<dbReference type="Pfam" id="PF13561">
    <property type="entry name" value="adh_short_C2"/>
    <property type="match status" value="1"/>
</dbReference>
<name>A0AAE3I529_9RALS</name>
<dbReference type="EMBL" id="JAOCQJ010000004">
    <property type="protein sequence ID" value="MCT7317818.1"/>
    <property type="molecule type" value="Genomic_DNA"/>
</dbReference>
<dbReference type="FunFam" id="3.40.50.720:FF:000084">
    <property type="entry name" value="Short-chain dehydrogenase reductase"/>
    <property type="match status" value="1"/>
</dbReference>
<comment type="caution">
    <text evidence="2">The sequence shown here is derived from an EMBL/GenBank/DDBJ whole genome shotgun (WGS) entry which is preliminary data.</text>
</comment>
<reference evidence="2" key="1">
    <citation type="journal article" date="2023" name="Front. Microbiol.">
        <title>Ralstonia chuxiongensis sp. nov., Ralstonia mojiangensis sp. nov., and Ralstonia soli sp. nov., isolated from tobacco fields, are three novel species in the family Burkholderiaceae.</title>
        <authorList>
            <person name="Lu C.H."/>
            <person name="Zhang Y.Y."/>
            <person name="Jiang N."/>
            <person name="Chen W."/>
            <person name="Shao X."/>
            <person name="Zhao Z.M."/>
            <person name="Lu W.L."/>
            <person name="Hu X."/>
            <person name="Xi Y.X."/>
            <person name="Zou S.Y."/>
            <person name="Wei Q.J."/>
            <person name="Lin Z.L."/>
            <person name="Gong L."/>
            <person name="Gai X.T."/>
            <person name="Zhang L.Q."/>
            <person name="Li J.Y."/>
            <person name="Jin Y."/>
            <person name="Xia Z.Y."/>
        </authorList>
    </citation>
    <scope>NUCLEOTIDE SEQUENCE</scope>
    <source>
        <strain evidence="2">22TCCZM01-4</strain>
    </source>
</reference>
<dbReference type="RefSeq" id="WP_252694009.1">
    <property type="nucleotide sequence ID" value="NZ_JAMXHU010000004.1"/>
</dbReference>
<dbReference type="EC" id="1.1.1.47" evidence="2"/>
<dbReference type="PRINTS" id="PR00080">
    <property type="entry name" value="SDRFAMILY"/>
</dbReference>
<organism evidence="2 3">
    <name type="scientific">Ralstonia mojiangensis</name>
    <dbReference type="NCBI Taxonomy" id="2953895"/>
    <lineage>
        <taxon>Bacteria</taxon>
        <taxon>Pseudomonadati</taxon>
        <taxon>Pseudomonadota</taxon>
        <taxon>Betaproteobacteria</taxon>
        <taxon>Burkholderiales</taxon>
        <taxon>Burkholderiaceae</taxon>
        <taxon>Ralstonia</taxon>
    </lineage>
</organism>
<keyword evidence="2" id="KW-0560">Oxidoreductase</keyword>
<evidence type="ECO:0000313" key="3">
    <source>
        <dbReference type="Proteomes" id="UP001164374"/>
    </source>
</evidence>
<dbReference type="AlphaFoldDB" id="A0AAE3I529"/>
<gene>
    <name evidence="2" type="ORF">N5I87_17545</name>
</gene>
<comment type="similarity">
    <text evidence="1">Belongs to the short-chain dehydrogenases/reductases (SDR) family.</text>
</comment>
<proteinExistence type="inferred from homology"/>
<dbReference type="NCBIfam" id="NF005559">
    <property type="entry name" value="PRK07231.1"/>
    <property type="match status" value="1"/>
</dbReference>
<dbReference type="PRINTS" id="PR00081">
    <property type="entry name" value="GDHRDH"/>
</dbReference>
<dbReference type="PANTHER" id="PTHR42820:SF1">
    <property type="entry name" value="SHORT-CHAIN DEHYDROGENASE_REDUCTASE FAMILY PROTEIN"/>
    <property type="match status" value="1"/>
</dbReference>
<accession>A0AAE3I529</accession>
<dbReference type="InterPro" id="IPR036291">
    <property type="entry name" value="NAD(P)-bd_dom_sf"/>
</dbReference>